<dbReference type="InterPro" id="IPR002347">
    <property type="entry name" value="SDR_fam"/>
</dbReference>
<dbReference type="Proteomes" id="UP000196027">
    <property type="component" value="Chromosome"/>
</dbReference>
<accession>A0A1Y0IES1</accession>
<evidence type="ECO:0000313" key="5">
    <source>
        <dbReference type="EMBL" id="ARU59037.1"/>
    </source>
</evidence>
<dbReference type="InterPro" id="IPR036291">
    <property type="entry name" value="NAD(P)-bd_dom_sf"/>
</dbReference>
<dbReference type="CDD" id="cd05233">
    <property type="entry name" value="SDR_c"/>
    <property type="match status" value="1"/>
</dbReference>
<reference evidence="5 6" key="1">
    <citation type="submission" date="2017-05" db="EMBL/GenBank/DDBJ databases">
        <title>Genomic insights into alkan degradation activity of Oleiphilus messinensis.</title>
        <authorList>
            <person name="Kozyavkin S.A."/>
            <person name="Slesarev A.I."/>
            <person name="Golyshin P.N."/>
            <person name="Korzhenkov A."/>
            <person name="Golyshina O.N."/>
            <person name="Toshchakov S.V."/>
        </authorList>
    </citation>
    <scope>NUCLEOTIDE SEQUENCE [LARGE SCALE GENOMIC DNA]</scope>
    <source>
        <strain evidence="5 6">ME102</strain>
    </source>
</reference>
<proteinExistence type="inferred from homology"/>
<dbReference type="EMBL" id="CP021425">
    <property type="protein sequence ID" value="ARU59037.1"/>
    <property type="molecule type" value="Genomic_DNA"/>
</dbReference>
<dbReference type="InterPro" id="IPR020904">
    <property type="entry name" value="Sc_DH/Rdtase_CS"/>
</dbReference>
<feature type="domain" description="Ketoreductase" evidence="4">
    <location>
        <begin position="8"/>
        <end position="194"/>
    </location>
</feature>
<dbReference type="InterPro" id="IPR057326">
    <property type="entry name" value="KR_dom"/>
</dbReference>
<dbReference type="Gene3D" id="3.40.50.720">
    <property type="entry name" value="NAD(P)-binding Rossmann-like Domain"/>
    <property type="match status" value="1"/>
</dbReference>
<dbReference type="KEGG" id="ome:OLMES_5053"/>
<dbReference type="PRINTS" id="PR00081">
    <property type="entry name" value="GDHRDH"/>
</dbReference>
<dbReference type="GO" id="GO:0016020">
    <property type="term" value="C:membrane"/>
    <property type="evidence" value="ECO:0007669"/>
    <property type="project" value="TreeGrafter"/>
</dbReference>
<dbReference type="OrthoDB" id="7301144at2"/>
<evidence type="ECO:0000256" key="2">
    <source>
        <dbReference type="ARBA" id="ARBA00023002"/>
    </source>
</evidence>
<evidence type="ECO:0000256" key="3">
    <source>
        <dbReference type="RuleBase" id="RU000363"/>
    </source>
</evidence>
<dbReference type="SUPFAM" id="SSF51735">
    <property type="entry name" value="NAD(P)-binding Rossmann-fold domains"/>
    <property type="match status" value="1"/>
</dbReference>
<keyword evidence="2" id="KW-0560">Oxidoreductase</keyword>
<gene>
    <name evidence="5" type="ORF">OLMES_5053</name>
</gene>
<dbReference type="PANTHER" id="PTHR44196:SF2">
    <property type="entry name" value="SHORT-CHAIN DEHYDROGENASE-RELATED"/>
    <property type="match status" value="1"/>
</dbReference>
<dbReference type="PANTHER" id="PTHR44196">
    <property type="entry name" value="DEHYDROGENASE/REDUCTASE SDR FAMILY MEMBER 7B"/>
    <property type="match status" value="1"/>
</dbReference>
<protein>
    <submittedName>
        <fullName evidence="5">Short-chain dehydrogenase</fullName>
    </submittedName>
</protein>
<dbReference type="PROSITE" id="PS00061">
    <property type="entry name" value="ADH_SHORT"/>
    <property type="match status" value="1"/>
</dbReference>
<sequence length="261" mass="27906">MKNQYSGKTALITGASSGIGASFAKLLARSGANLILVARREERLQSLAKDLKAEFGIQTTIIGIDLGTAQAAHQLYEQTQALGLTIDILINNAGMGTHGDFLATEHAQHHQMINLNIIALSDLTYLYARDMAKQGSGQILLVASIAGFLPVPRFATYAATKAYVLTLGESLAKELKGQGITVTTLCPGGTLTEFMDVSGQKIDGIRNLAMMSSDSVAKSGLNALSRRQQVIIPGWLYKIGIFSLRLLPRPIQGIFGQMATD</sequence>
<evidence type="ECO:0000259" key="4">
    <source>
        <dbReference type="SMART" id="SM00822"/>
    </source>
</evidence>
<dbReference type="Pfam" id="PF00106">
    <property type="entry name" value="adh_short"/>
    <property type="match status" value="1"/>
</dbReference>
<dbReference type="RefSeq" id="WP_087463752.1">
    <property type="nucleotide sequence ID" value="NZ_CP021425.1"/>
</dbReference>
<organism evidence="5 6">
    <name type="scientific">Oleiphilus messinensis</name>
    <dbReference type="NCBI Taxonomy" id="141451"/>
    <lineage>
        <taxon>Bacteria</taxon>
        <taxon>Pseudomonadati</taxon>
        <taxon>Pseudomonadota</taxon>
        <taxon>Gammaproteobacteria</taxon>
        <taxon>Oceanospirillales</taxon>
        <taxon>Oleiphilaceae</taxon>
        <taxon>Oleiphilus</taxon>
    </lineage>
</organism>
<dbReference type="PRINTS" id="PR00080">
    <property type="entry name" value="SDRFAMILY"/>
</dbReference>
<keyword evidence="6" id="KW-1185">Reference proteome</keyword>
<evidence type="ECO:0000256" key="1">
    <source>
        <dbReference type="ARBA" id="ARBA00006484"/>
    </source>
</evidence>
<dbReference type="AlphaFoldDB" id="A0A1Y0IES1"/>
<name>A0A1Y0IES1_9GAMM</name>
<comment type="similarity">
    <text evidence="1 3">Belongs to the short-chain dehydrogenases/reductases (SDR) family.</text>
</comment>
<dbReference type="SMART" id="SM00822">
    <property type="entry name" value="PKS_KR"/>
    <property type="match status" value="1"/>
</dbReference>
<dbReference type="GO" id="GO:0016491">
    <property type="term" value="F:oxidoreductase activity"/>
    <property type="evidence" value="ECO:0007669"/>
    <property type="project" value="UniProtKB-KW"/>
</dbReference>
<evidence type="ECO:0000313" key="6">
    <source>
        <dbReference type="Proteomes" id="UP000196027"/>
    </source>
</evidence>
<dbReference type="PIRSF" id="PIRSF000126">
    <property type="entry name" value="11-beta-HSD1"/>
    <property type="match status" value="1"/>
</dbReference>